<dbReference type="InterPro" id="IPR029063">
    <property type="entry name" value="SAM-dependent_MTases_sf"/>
</dbReference>
<dbReference type="SUPFAM" id="SSF53335">
    <property type="entry name" value="S-adenosyl-L-methionine-dependent methyltransferases"/>
    <property type="match status" value="1"/>
</dbReference>
<comment type="caution">
    <text evidence="7">The sequence shown here is derived from an EMBL/GenBank/DDBJ whole genome shotgun (WGS) entry which is preliminary data.</text>
</comment>
<dbReference type="PANTHER" id="PTHR33841">
    <property type="entry name" value="DNA METHYLTRANSFERASE YEEA-RELATED"/>
    <property type="match status" value="1"/>
</dbReference>
<organism evidence="7 8">
    <name type="scientific">Dictyobacter formicarum</name>
    <dbReference type="NCBI Taxonomy" id="2778368"/>
    <lineage>
        <taxon>Bacteria</taxon>
        <taxon>Bacillati</taxon>
        <taxon>Chloroflexota</taxon>
        <taxon>Ktedonobacteria</taxon>
        <taxon>Ktedonobacterales</taxon>
        <taxon>Dictyobacteraceae</taxon>
        <taxon>Dictyobacter</taxon>
    </lineage>
</organism>
<dbReference type="InterPro" id="IPR011639">
    <property type="entry name" value="MethylTrfase_TaqI-like_dom"/>
</dbReference>
<dbReference type="InterPro" id="IPR050953">
    <property type="entry name" value="N4_N6_ade-DNA_methylase"/>
</dbReference>
<keyword evidence="8" id="KW-1185">Reference proteome</keyword>
<dbReference type="PROSITE" id="PS00092">
    <property type="entry name" value="N6_MTASE"/>
    <property type="match status" value="1"/>
</dbReference>
<dbReference type="Pfam" id="PF07669">
    <property type="entry name" value="Eco57I"/>
    <property type="match status" value="1"/>
</dbReference>
<evidence type="ECO:0000313" key="8">
    <source>
        <dbReference type="Proteomes" id="UP000635565"/>
    </source>
</evidence>
<evidence type="ECO:0000313" key="7">
    <source>
        <dbReference type="EMBL" id="GHO89329.1"/>
    </source>
</evidence>
<dbReference type="EMBL" id="BNJJ01000035">
    <property type="protein sequence ID" value="GHO89329.1"/>
    <property type="molecule type" value="Genomic_DNA"/>
</dbReference>
<accession>A0ABQ3VUF3</accession>
<sequence length="815" mass="94658">MLETEHYSAFQNIEQIIKLFYDRFKVERAAFQQCFLHVAPAITVAEQEQLASLILNRLMFIYFLQKQGFLNNDPQYLSHQLQLTQERTGRDRFYSSFLFTFFHKILGRPERSTETLAQFGCIPYLGGSLFSLRSIERRFPYLHIPDIAFERLFAFFDLYRWYVDEPAGQEKSLLTPDILGYIFEQYVNQQQMGAYYTREDVTTYIASNTIIPALFDALAHLHPSVFATGGTLWRLVQQRPERYIHKIIASPDYLSDETPHEHLQRRQSYLDLHARLVAGQIKGIDDFITYNLHINRFAIDALRSQEDPILLQDCYQQLVQLTILDPTCGSGAFLLAALRALLPLYEACLDQIQRLNSASTIDVQKSARRYSILKTIITRNLYGIDIMEEAAEICKLHLFLKLIAQVERVEDIEPLPDIDHNIHAGNTLAEMNDPNHLPAIAQQTYEHSSAPTASGWQAAFKHILEHGGFAIIIGNPPYVEYSEQSFPYTLNHFTTRSCANLYTCVVERSRQLLAPEGRHGMILPLAAFATRNMQPFLSAFRAWFPVSWLSFYHFRPSMLFSGGKVASIPTAIYLAKVNGSEQRYSTHLMKWAQEQRPLLFTRLSYHAISAPIDPLNRHYYPKFSQSCEDSILARLLTHKPVSNYISRIPNSNTMFYRTAGGLYWKVFVNFPWPYHTTSNKQCFFQPGFDRDVFVALFNSSLFWWYYTATFDTFNLKDYMLFGFRFNYPEQPELIQALREQSLLLMEDFCRHARHLKRGQTGSYTIYARKSKPIIDAIDEILAQHYGFNKQELDFIVNYDIKYRLGLTQLSENGEE</sequence>
<dbReference type="EC" id="2.1.1.72" evidence="1"/>
<keyword evidence="4" id="KW-0949">S-adenosyl-L-methionine</keyword>
<evidence type="ECO:0000256" key="2">
    <source>
        <dbReference type="ARBA" id="ARBA00022603"/>
    </source>
</evidence>
<protein>
    <recommendedName>
        <fullName evidence="1">site-specific DNA-methyltransferase (adenine-specific)</fullName>
        <ecNumber evidence="1">2.1.1.72</ecNumber>
    </recommendedName>
</protein>
<keyword evidence="2" id="KW-0489">Methyltransferase</keyword>
<evidence type="ECO:0000259" key="6">
    <source>
        <dbReference type="Pfam" id="PF07669"/>
    </source>
</evidence>
<dbReference type="RefSeq" id="WP_201366857.1">
    <property type="nucleotide sequence ID" value="NZ_BNJJ01000035.1"/>
</dbReference>
<dbReference type="Proteomes" id="UP000635565">
    <property type="component" value="Unassembled WGS sequence"/>
</dbReference>
<evidence type="ECO:0000256" key="1">
    <source>
        <dbReference type="ARBA" id="ARBA00011900"/>
    </source>
</evidence>
<evidence type="ECO:0000256" key="3">
    <source>
        <dbReference type="ARBA" id="ARBA00022679"/>
    </source>
</evidence>
<feature type="domain" description="Type II methyltransferase M.TaqI-like" evidence="6">
    <location>
        <begin position="380"/>
        <end position="539"/>
    </location>
</feature>
<comment type="catalytic activity">
    <reaction evidence="5">
        <text>a 2'-deoxyadenosine in DNA + S-adenosyl-L-methionine = an N(6)-methyl-2'-deoxyadenosine in DNA + S-adenosyl-L-homocysteine + H(+)</text>
        <dbReference type="Rhea" id="RHEA:15197"/>
        <dbReference type="Rhea" id="RHEA-COMP:12418"/>
        <dbReference type="Rhea" id="RHEA-COMP:12419"/>
        <dbReference type="ChEBI" id="CHEBI:15378"/>
        <dbReference type="ChEBI" id="CHEBI:57856"/>
        <dbReference type="ChEBI" id="CHEBI:59789"/>
        <dbReference type="ChEBI" id="CHEBI:90615"/>
        <dbReference type="ChEBI" id="CHEBI:90616"/>
        <dbReference type="EC" id="2.1.1.72"/>
    </reaction>
</comment>
<dbReference type="PANTHER" id="PTHR33841:SF1">
    <property type="entry name" value="DNA METHYLTRANSFERASE A"/>
    <property type="match status" value="1"/>
</dbReference>
<reference evidence="7 8" key="1">
    <citation type="journal article" date="2021" name="Int. J. Syst. Evol. Microbiol.">
        <title>Reticulibacter mediterranei gen. nov., sp. nov., within the new family Reticulibacteraceae fam. nov., and Ktedonospora formicarum gen. nov., sp. nov., Ktedonobacter robiniae sp. nov., Dictyobacter formicarum sp. nov. and Dictyobacter arantiisoli sp. nov., belonging to the class Ktedonobacteria.</title>
        <authorList>
            <person name="Yabe S."/>
            <person name="Zheng Y."/>
            <person name="Wang C.M."/>
            <person name="Sakai Y."/>
            <person name="Abe K."/>
            <person name="Yokota A."/>
            <person name="Donadio S."/>
            <person name="Cavaletti L."/>
            <person name="Monciardini P."/>
        </authorList>
    </citation>
    <scope>NUCLEOTIDE SEQUENCE [LARGE SCALE GENOMIC DNA]</scope>
    <source>
        <strain evidence="7 8">SOSP1-9</strain>
    </source>
</reference>
<evidence type="ECO:0000256" key="5">
    <source>
        <dbReference type="ARBA" id="ARBA00047942"/>
    </source>
</evidence>
<dbReference type="InterPro" id="IPR002052">
    <property type="entry name" value="DNA_methylase_N6_adenine_CS"/>
</dbReference>
<dbReference type="PRINTS" id="PR00507">
    <property type="entry name" value="N12N6MTFRASE"/>
</dbReference>
<evidence type="ECO:0000256" key="4">
    <source>
        <dbReference type="ARBA" id="ARBA00022691"/>
    </source>
</evidence>
<proteinExistence type="predicted"/>
<name>A0ABQ3VUF3_9CHLR</name>
<gene>
    <name evidence="7" type="ORF">KSZ_73350</name>
</gene>
<keyword evidence="3" id="KW-0808">Transferase</keyword>
<dbReference type="Gene3D" id="3.40.50.150">
    <property type="entry name" value="Vaccinia Virus protein VP39"/>
    <property type="match status" value="1"/>
</dbReference>